<dbReference type="Pfam" id="PF14009">
    <property type="entry name" value="PADRE"/>
    <property type="match status" value="1"/>
</dbReference>
<comment type="caution">
    <text evidence="1">The sequence shown here is derived from an EMBL/GenBank/DDBJ whole genome shotgun (WGS) entry which is preliminary data.</text>
</comment>
<protein>
    <submittedName>
        <fullName evidence="1">Uncharacterized protein</fullName>
    </submittedName>
</protein>
<dbReference type="PANTHER" id="PTHR33052">
    <property type="entry name" value="DUF4228 DOMAIN PROTEIN-RELATED"/>
    <property type="match status" value="1"/>
</dbReference>
<reference evidence="1 2" key="1">
    <citation type="journal article" date="2024" name="G3 (Bethesda)">
        <title>Genome assembly of Hibiscus sabdariffa L. provides insights into metabolisms of medicinal natural products.</title>
        <authorList>
            <person name="Kim T."/>
        </authorList>
    </citation>
    <scope>NUCLEOTIDE SEQUENCE [LARGE SCALE GENOMIC DNA]</scope>
    <source>
        <strain evidence="1">TK-2024</strain>
        <tissue evidence="1">Old leaves</tissue>
    </source>
</reference>
<dbReference type="Proteomes" id="UP001472677">
    <property type="component" value="Unassembled WGS sequence"/>
</dbReference>
<organism evidence="1 2">
    <name type="scientific">Hibiscus sabdariffa</name>
    <name type="common">roselle</name>
    <dbReference type="NCBI Taxonomy" id="183260"/>
    <lineage>
        <taxon>Eukaryota</taxon>
        <taxon>Viridiplantae</taxon>
        <taxon>Streptophyta</taxon>
        <taxon>Embryophyta</taxon>
        <taxon>Tracheophyta</taxon>
        <taxon>Spermatophyta</taxon>
        <taxon>Magnoliopsida</taxon>
        <taxon>eudicotyledons</taxon>
        <taxon>Gunneridae</taxon>
        <taxon>Pentapetalae</taxon>
        <taxon>rosids</taxon>
        <taxon>malvids</taxon>
        <taxon>Malvales</taxon>
        <taxon>Malvaceae</taxon>
        <taxon>Malvoideae</taxon>
        <taxon>Hibiscus</taxon>
    </lineage>
</organism>
<accession>A0ABR2CB03</accession>
<gene>
    <name evidence="1" type="ORF">V6N12_049329</name>
</gene>
<dbReference type="EMBL" id="JBBPBM010000057">
    <property type="protein sequence ID" value="KAK8516607.1"/>
    <property type="molecule type" value="Genomic_DNA"/>
</dbReference>
<name>A0ABR2CB03_9ROSI</name>
<proteinExistence type="predicted"/>
<sequence length="166" mass="18702">MFPALTFFIISLMKRTSSSLSSKLSGFTGRELNWNMKEFASSGFVFRLSTRPKCNHTRIPLPIRASLILSQNPDCFLCNSELMYVDSRLPHVPKDEQLQPGQIYFLMPLSKSQATLSLQEPCSLAIKASEPLSHLNKVFSDQNVVRFVLDSIPQGDQTTKRLCSKS</sequence>
<evidence type="ECO:0000313" key="2">
    <source>
        <dbReference type="Proteomes" id="UP001472677"/>
    </source>
</evidence>
<dbReference type="InterPro" id="IPR025322">
    <property type="entry name" value="PADRE_dom"/>
</dbReference>
<evidence type="ECO:0000313" key="1">
    <source>
        <dbReference type="EMBL" id="KAK8516607.1"/>
    </source>
</evidence>
<keyword evidence="2" id="KW-1185">Reference proteome</keyword>